<dbReference type="EMBL" id="CP054038">
    <property type="protein sequence ID" value="QKJ18264.1"/>
    <property type="molecule type" value="Genomic_DNA"/>
</dbReference>
<accession>A0A7D4TPJ1</accession>
<proteinExistence type="predicted"/>
<evidence type="ECO:0000313" key="1">
    <source>
        <dbReference type="EMBL" id="QKJ18264.1"/>
    </source>
</evidence>
<dbReference type="Proteomes" id="UP000502498">
    <property type="component" value="Chromosome"/>
</dbReference>
<name>A0A7D4TPJ1_9MICO</name>
<dbReference type="RefSeq" id="WP_172988644.1">
    <property type="nucleotide sequence ID" value="NZ_CP054038.1"/>
</dbReference>
<gene>
    <name evidence="1" type="ORF">HQM25_01845</name>
</gene>
<sequence length="110" mass="11399">MPVVTVTAAPHPGVDRLVLSVAEAVAEALSLGTGDVIATFVPSGASAVSGADAAASVSFWPIVSIHGSNRGREKMDAARTAAESAVRAWTDENRIDCEGVWTQWLTPLPE</sequence>
<reference evidence="1 2" key="1">
    <citation type="submission" date="2020-05" db="EMBL/GenBank/DDBJ databases">
        <title>Strain PA2F3 complete genome.</title>
        <authorList>
            <person name="Kim Y.-S."/>
            <person name="Kim S.-J."/>
            <person name="Jung H.-k."/>
            <person name="Kim S.-E."/>
            <person name="Kim K.-H."/>
        </authorList>
    </citation>
    <scope>NUCLEOTIDE SEQUENCE [LARGE SCALE GENOMIC DNA]</scope>
    <source>
        <strain evidence="1 2">PA2F3</strain>
    </source>
</reference>
<organism evidence="1 2">
    <name type="scientific">Microbacterium hominis</name>
    <dbReference type="NCBI Taxonomy" id="162426"/>
    <lineage>
        <taxon>Bacteria</taxon>
        <taxon>Bacillati</taxon>
        <taxon>Actinomycetota</taxon>
        <taxon>Actinomycetes</taxon>
        <taxon>Micrococcales</taxon>
        <taxon>Microbacteriaceae</taxon>
        <taxon>Microbacterium</taxon>
    </lineage>
</organism>
<dbReference type="AlphaFoldDB" id="A0A7D4TPJ1"/>
<protein>
    <submittedName>
        <fullName evidence="1">Uncharacterized protein</fullName>
    </submittedName>
</protein>
<evidence type="ECO:0000313" key="2">
    <source>
        <dbReference type="Proteomes" id="UP000502498"/>
    </source>
</evidence>